<comment type="similarity">
    <text evidence="3">Belongs to the universal ribosomal protein uL5 family.</text>
</comment>
<dbReference type="SUPFAM" id="SSF55282">
    <property type="entry name" value="RL5-like"/>
    <property type="match status" value="1"/>
</dbReference>
<evidence type="ECO:0000313" key="18">
    <source>
        <dbReference type="Proteomes" id="UP000501690"/>
    </source>
</evidence>
<keyword evidence="11" id="KW-0687">Ribonucleoprotein</keyword>
<keyword evidence="5" id="KW-0732">Signal</keyword>
<dbReference type="InterPro" id="IPR013128">
    <property type="entry name" value="Peptidase_C1A"/>
</dbReference>
<dbReference type="InterPro" id="IPR025660">
    <property type="entry name" value="Pept_his_AS"/>
</dbReference>
<dbReference type="InterPro" id="IPR000668">
    <property type="entry name" value="Peptidase_C1A_C"/>
</dbReference>
<dbReference type="Pfam" id="PF08246">
    <property type="entry name" value="Inhibitor_I29"/>
    <property type="match status" value="1"/>
</dbReference>
<evidence type="ECO:0000256" key="1">
    <source>
        <dbReference type="ARBA" id="ARBA00004319"/>
    </source>
</evidence>
<keyword evidence="18" id="KW-1185">Reference proteome</keyword>
<feature type="region of interest" description="Disordered" evidence="14">
    <location>
        <begin position="1"/>
        <end position="20"/>
    </location>
</feature>
<dbReference type="SMART" id="SM00848">
    <property type="entry name" value="Inhibitor_I29"/>
    <property type="match status" value="1"/>
</dbReference>
<evidence type="ECO:0000259" key="15">
    <source>
        <dbReference type="SMART" id="SM00645"/>
    </source>
</evidence>
<dbReference type="PROSITE" id="PS00139">
    <property type="entry name" value="THIOL_PROTEASE_CYS"/>
    <property type="match status" value="1"/>
</dbReference>
<dbReference type="GO" id="GO:0006508">
    <property type="term" value="P:proteolysis"/>
    <property type="evidence" value="ECO:0007669"/>
    <property type="project" value="UniProtKB-KW"/>
</dbReference>
<name>A0A4D6LH23_VIGUN</name>
<comment type="similarity">
    <text evidence="2">Belongs to the peptidase C1 family.</text>
</comment>
<dbReference type="GO" id="GO:0005840">
    <property type="term" value="C:ribosome"/>
    <property type="evidence" value="ECO:0007669"/>
    <property type="project" value="UniProtKB-KW"/>
</dbReference>
<evidence type="ECO:0000259" key="16">
    <source>
        <dbReference type="SMART" id="SM00848"/>
    </source>
</evidence>
<evidence type="ECO:0000256" key="12">
    <source>
        <dbReference type="ARBA" id="ARBA00069575"/>
    </source>
</evidence>
<evidence type="ECO:0000256" key="11">
    <source>
        <dbReference type="ARBA" id="ARBA00023274"/>
    </source>
</evidence>
<dbReference type="InterPro" id="IPR025661">
    <property type="entry name" value="Pept_asp_AS"/>
</dbReference>
<dbReference type="InterPro" id="IPR022803">
    <property type="entry name" value="Ribosomal_uL5_dom_sf"/>
</dbReference>
<accession>A0A4D6LH23</accession>
<dbReference type="FunFam" id="3.30.1440.10:FF:000002">
    <property type="entry name" value="60S ribosomal protein L11"/>
    <property type="match status" value="1"/>
</dbReference>
<sequence>MNGTSGFREETVEPYEGDKGTEARPQYFCWREWRSPHQSSKGVGTTEWPDPSVLQRYTVRSFGIRRNEKIACYVTVRGDKAMQLLESGLKVKEYELLRRNFSDTGCFGFGIQEHIDLGIKYDPSTGIYGMDFFVVLERPGYRVGRRRRCKSRVGIQHRVTKDDAMKWFQVWDSIPTGNNPLAMRESRGFLLVREKYGFFPEYDVSPGSKNAPPGDMRGKNDNCSAKPLESGYWYSAWRHRSDRQVIGIPGSPWNAWRLPVSSDPPGNRLKKEDLETVWRLAEMLDCVTSGEVRSCWITCVGLRARRSVAVGSRLLDYRQGVAFLELWLRMVSLKLWLGILEVAKYISRLSSKDVEHGNMVVAMCSPYLLLVFGDDRMRYMGVNGVVVGISQVMSRKLHETSLRERHEQWMQVHGKVYKNTAEKEKRFQIFKDNVEFIESFNAAGNKPYKLGVNHFADLTVEEFKASRNGFKKPHEFSTTPFKYENVTAIPAAIDWREKGAVTPIKNQGQCGSCWAFSTVAATEGIHQIATGKLVSLSEQELVDCDTKGVDQGCEGGYMEDGFEFIIKNGGITSEAKYPYKAAGGTCNRGTTPVAEIKGYEKVPPNSEKALQKAVANQPVSVSIDADGSGFMFYSSGIYSGECGTELNHGVTAVGYGIANGTEYWLVKNSWGTQWGEEGYVRMKRGVAAKHGLCGIALDSSYPTV</sequence>
<dbReference type="FunFam" id="3.90.70.10:FF:000023">
    <property type="entry name" value="Senescence-specific cysteine protease SAG39"/>
    <property type="match status" value="1"/>
</dbReference>
<dbReference type="Gene3D" id="3.90.70.10">
    <property type="entry name" value="Cysteine proteinases"/>
    <property type="match status" value="1"/>
</dbReference>
<dbReference type="GO" id="GO:0008234">
    <property type="term" value="F:cysteine-type peptidase activity"/>
    <property type="evidence" value="ECO:0007669"/>
    <property type="project" value="UniProtKB-KW"/>
</dbReference>
<evidence type="ECO:0000256" key="5">
    <source>
        <dbReference type="ARBA" id="ARBA00022729"/>
    </source>
</evidence>
<dbReference type="PROSITE" id="PS00640">
    <property type="entry name" value="THIOL_PROTEASE_ASN"/>
    <property type="match status" value="1"/>
</dbReference>
<dbReference type="GO" id="GO:0005788">
    <property type="term" value="C:endoplasmic reticulum lumen"/>
    <property type="evidence" value="ECO:0007669"/>
    <property type="project" value="UniProtKB-SubCell"/>
</dbReference>
<dbReference type="Pfam" id="PF00112">
    <property type="entry name" value="Peptidase_C1"/>
    <property type="match status" value="1"/>
</dbReference>
<evidence type="ECO:0000256" key="3">
    <source>
        <dbReference type="ARBA" id="ARBA00008553"/>
    </source>
</evidence>
<dbReference type="Proteomes" id="UP000501690">
    <property type="component" value="Linkage Group LG3"/>
</dbReference>
<gene>
    <name evidence="17" type="ORF">DEO72_LG3g1980</name>
</gene>
<proteinExistence type="inferred from homology"/>
<evidence type="ECO:0000256" key="10">
    <source>
        <dbReference type="ARBA" id="ARBA00023180"/>
    </source>
</evidence>
<keyword evidence="10" id="KW-0325">Glycoprotein</keyword>
<dbReference type="Pfam" id="PF00673">
    <property type="entry name" value="Ribosomal_L5_C"/>
    <property type="match status" value="1"/>
</dbReference>
<keyword evidence="6" id="KW-0378">Hydrolase</keyword>
<dbReference type="EMBL" id="CP039347">
    <property type="protein sequence ID" value="QCD87444.1"/>
    <property type="molecule type" value="Genomic_DNA"/>
</dbReference>
<evidence type="ECO:0000256" key="2">
    <source>
        <dbReference type="ARBA" id="ARBA00008455"/>
    </source>
</evidence>
<dbReference type="PRINTS" id="PR00705">
    <property type="entry name" value="PAPAIN"/>
</dbReference>
<feature type="domain" description="Peptidase C1A papain C-terminal" evidence="15">
    <location>
        <begin position="489"/>
        <end position="703"/>
    </location>
</feature>
<dbReference type="AlphaFoldDB" id="A0A4D6LH23"/>
<dbReference type="InterPro" id="IPR031309">
    <property type="entry name" value="Ribosomal_uL5_C"/>
</dbReference>
<dbReference type="InterPro" id="IPR013201">
    <property type="entry name" value="Prot_inhib_I29"/>
</dbReference>
<keyword evidence="7" id="KW-0788">Thiol protease</keyword>
<evidence type="ECO:0000256" key="7">
    <source>
        <dbReference type="ARBA" id="ARBA00022807"/>
    </source>
</evidence>
<evidence type="ECO:0000256" key="4">
    <source>
        <dbReference type="ARBA" id="ARBA00022670"/>
    </source>
</evidence>
<protein>
    <recommendedName>
        <fullName evidence="12">Vignain</fullName>
    </recommendedName>
    <alternativeName>
        <fullName evidence="13">Bean endopeptidase</fullName>
    </alternativeName>
</protein>
<evidence type="ECO:0000256" key="14">
    <source>
        <dbReference type="SAM" id="MobiDB-lite"/>
    </source>
</evidence>
<dbReference type="GO" id="GO:1990904">
    <property type="term" value="C:ribonucleoprotein complex"/>
    <property type="evidence" value="ECO:0007669"/>
    <property type="project" value="UniProtKB-KW"/>
</dbReference>
<dbReference type="SUPFAM" id="SSF54001">
    <property type="entry name" value="Cysteine proteinases"/>
    <property type="match status" value="1"/>
</dbReference>
<dbReference type="PANTHER" id="PTHR12411">
    <property type="entry name" value="CYSTEINE PROTEASE FAMILY C1-RELATED"/>
    <property type="match status" value="1"/>
</dbReference>
<keyword evidence="8" id="KW-0689">Ribosomal protein</keyword>
<dbReference type="PROSITE" id="PS00639">
    <property type="entry name" value="THIOL_PROTEASE_HIS"/>
    <property type="match status" value="1"/>
</dbReference>
<dbReference type="InterPro" id="IPR000169">
    <property type="entry name" value="Pept_cys_AS"/>
</dbReference>
<evidence type="ECO:0000256" key="9">
    <source>
        <dbReference type="ARBA" id="ARBA00023157"/>
    </source>
</evidence>
<evidence type="ECO:0000256" key="6">
    <source>
        <dbReference type="ARBA" id="ARBA00022801"/>
    </source>
</evidence>
<feature type="compositionally biased region" description="Basic and acidic residues" evidence="14">
    <location>
        <begin position="7"/>
        <end position="20"/>
    </location>
</feature>
<dbReference type="InterPro" id="IPR038765">
    <property type="entry name" value="Papain-like_cys_pep_sf"/>
</dbReference>
<feature type="domain" description="Cathepsin propeptide inhibitor" evidence="16">
    <location>
        <begin position="406"/>
        <end position="463"/>
    </location>
</feature>
<reference evidence="17 18" key="1">
    <citation type="submission" date="2019-04" db="EMBL/GenBank/DDBJ databases">
        <title>An improved genome assembly and genetic linkage map for asparagus bean, Vigna unguiculata ssp. sesquipedialis.</title>
        <authorList>
            <person name="Xia Q."/>
            <person name="Zhang R."/>
            <person name="Dong Y."/>
        </authorList>
    </citation>
    <scope>NUCLEOTIDE SEQUENCE [LARGE SCALE GENOMIC DNA]</scope>
    <source>
        <tissue evidence="17">Leaf</tissue>
    </source>
</reference>
<dbReference type="GO" id="GO:0006412">
    <property type="term" value="P:translation"/>
    <property type="evidence" value="ECO:0007669"/>
    <property type="project" value="UniProtKB-ARBA"/>
</dbReference>
<evidence type="ECO:0000256" key="13">
    <source>
        <dbReference type="ARBA" id="ARBA00080531"/>
    </source>
</evidence>
<dbReference type="Gene3D" id="3.30.1440.10">
    <property type="match status" value="1"/>
</dbReference>
<evidence type="ECO:0000313" key="17">
    <source>
        <dbReference type="EMBL" id="QCD87444.1"/>
    </source>
</evidence>
<dbReference type="SMART" id="SM00645">
    <property type="entry name" value="Pept_C1"/>
    <property type="match status" value="1"/>
</dbReference>
<dbReference type="InterPro" id="IPR039417">
    <property type="entry name" value="Peptidase_C1A_papain-like"/>
</dbReference>
<dbReference type="CDD" id="cd02248">
    <property type="entry name" value="Peptidase_C1A"/>
    <property type="match status" value="1"/>
</dbReference>
<organism evidence="17 18">
    <name type="scientific">Vigna unguiculata</name>
    <name type="common">Cowpea</name>
    <dbReference type="NCBI Taxonomy" id="3917"/>
    <lineage>
        <taxon>Eukaryota</taxon>
        <taxon>Viridiplantae</taxon>
        <taxon>Streptophyta</taxon>
        <taxon>Embryophyta</taxon>
        <taxon>Tracheophyta</taxon>
        <taxon>Spermatophyta</taxon>
        <taxon>Magnoliopsida</taxon>
        <taxon>eudicotyledons</taxon>
        <taxon>Gunneridae</taxon>
        <taxon>Pentapetalae</taxon>
        <taxon>rosids</taxon>
        <taxon>fabids</taxon>
        <taxon>Fabales</taxon>
        <taxon>Fabaceae</taxon>
        <taxon>Papilionoideae</taxon>
        <taxon>50 kb inversion clade</taxon>
        <taxon>NPAAA clade</taxon>
        <taxon>indigoferoid/millettioid clade</taxon>
        <taxon>Phaseoleae</taxon>
        <taxon>Vigna</taxon>
    </lineage>
</organism>
<evidence type="ECO:0000256" key="8">
    <source>
        <dbReference type="ARBA" id="ARBA00022980"/>
    </source>
</evidence>
<comment type="subcellular location">
    <subcellularLocation>
        <location evidence="1">Endoplasmic reticulum lumen</location>
    </subcellularLocation>
</comment>
<keyword evidence="9" id="KW-1015">Disulfide bond</keyword>
<keyword evidence="4" id="KW-0645">Protease</keyword>